<dbReference type="Proteomes" id="UP000887159">
    <property type="component" value="Unassembled WGS sequence"/>
</dbReference>
<keyword evidence="2" id="KW-0540">Nuclease</keyword>
<evidence type="ECO:0000256" key="4">
    <source>
        <dbReference type="ARBA" id="ARBA00022918"/>
    </source>
</evidence>
<organism evidence="7 8">
    <name type="scientific">Trichonephila clavipes</name>
    <name type="common">Golden silk orbweaver</name>
    <name type="synonym">Nephila clavipes</name>
    <dbReference type="NCBI Taxonomy" id="2585209"/>
    <lineage>
        <taxon>Eukaryota</taxon>
        <taxon>Metazoa</taxon>
        <taxon>Ecdysozoa</taxon>
        <taxon>Arthropoda</taxon>
        <taxon>Chelicerata</taxon>
        <taxon>Arachnida</taxon>
        <taxon>Araneae</taxon>
        <taxon>Araneomorphae</taxon>
        <taxon>Entelegynae</taxon>
        <taxon>Araneoidea</taxon>
        <taxon>Nephilidae</taxon>
        <taxon>Trichonephila</taxon>
    </lineage>
</organism>
<dbReference type="GO" id="GO:0003964">
    <property type="term" value="F:RNA-directed DNA polymerase activity"/>
    <property type="evidence" value="ECO:0007669"/>
    <property type="project" value="UniProtKB-KW"/>
</dbReference>
<keyword evidence="8" id="KW-1185">Reference proteome</keyword>
<keyword evidence="1" id="KW-0548">Nucleotidyltransferase</keyword>
<keyword evidence="1" id="KW-0808">Transferase</keyword>
<gene>
    <name evidence="7" type="primary">TY3B-I_835</name>
    <name evidence="7" type="ORF">TNCV_1198931</name>
</gene>
<dbReference type="InterPro" id="IPR043502">
    <property type="entry name" value="DNA/RNA_pol_sf"/>
</dbReference>
<keyword evidence="4" id="KW-0695">RNA-directed DNA polymerase</keyword>
<dbReference type="InterPro" id="IPR043128">
    <property type="entry name" value="Rev_trsase/Diguanyl_cyclase"/>
</dbReference>
<evidence type="ECO:0000313" key="8">
    <source>
        <dbReference type="Proteomes" id="UP000887159"/>
    </source>
</evidence>
<dbReference type="EMBL" id="BMAU01021243">
    <property type="protein sequence ID" value="GFY04115.1"/>
    <property type="molecule type" value="Genomic_DNA"/>
</dbReference>
<dbReference type="Gene3D" id="3.30.70.270">
    <property type="match status" value="1"/>
</dbReference>
<dbReference type="AlphaFoldDB" id="A0A8X6VFG2"/>
<dbReference type="Pfam" id="PF17919">
    <property type="entry name" value="RT_RNaseH_2"/>
    <property type="match status" value="1"/>
</dbReference>
<proteinExistence type="predicted"/>
<reference evidence="7" key="1">
    <citation type="submission" date="2020-08" db="EMBL/GenBank/DDBJ databases">
        <title>Multicomponent nature underlies the extraordinary mechanical properties of spider dragline silk.</title>
        <authorList>
            <person name="Kono N."/>
            <person name="Nakamura H."/>
            <person name="Mori M."/>
            <person name="Yoshida Y."/>
            <person name="Ohtoshi R."/>
            <person name="Malay A.D."/>
            <person name="Moran D.A.P."/>
            <person name="Tomita M."/>
            <person name="Numata K."/>
            <person name="Arakawa K."/>
        </authorList>
    </citation>
    <scope>NUCLEOTIDE SEQUENCE</scope>
</reference>
<sequence length="137" mass="15690">MDKLRSGLLTSSLLLLKGDAKFHWGPEEREYFETLKRALNSEPVLGMYDENSPTDVGGYGIGSVLAQIQNKIEKVLAYASKTLTIAGKNYSTAERECLGIEWTINKFWPNLFRKHFTIVTDHHSLCWLMCLKDYSER</sequence>
<dbReference type="PANTHER" id="PTHR37984:SF5">
    <property type="entry name" value="PROTEIN NYNRIN-LIKE"/>
    <property type="match status" value="1"/>
</dbReference>
<dbReference type="GO" id="GO:0004519">
    <property type="term" value="F:endonuclease activity"/>
    <property type="evidence" value="ECO:0007669"/>
    <property type="project" value="UniProtKB-KW"/>
</dbReference>
<feature type="domain" description="Reverse transcriptase/retrotransposon-derived protein RNase H-like" evidence="6">
    <location>
        <begin position="24"/>
        <end position="118"/>
    </location>
</feature>
<evidence type="ECO:0000256" key="5">
    <source>
        <dbReference type="ARBA" id="ARBA00023268"/>
    </source>
</evidence>
<keyword evidence="5" id="KW-0511">Multifunctional enzyme</keyword>
<evidence type="ECO:0000313" key="7">
    <source>
        <dbReference type="EMBL" id="GFY04115.1"/>
    </source>
</evidence>
<dbReference type="PANTHER" id="PTHR37984">
    <property type="entry name" value="PROTEIN CBG26694"/>
    <property type="match status" value="1"/>
</dbReference>
<dbReference type="InterPro" id="IPR050951">
    <property type="entry name" value="Retrovirus_Pol_polyprotein"/>
</dbReference>
<name>A0A8X6VFG2_TRICX</name>
<accession>A0A8X6VFG2</accession>
<comment type="caution">
    <text evidence="7">The sequence shown here is derived from an EMBL/GenBank/DDBJ whole genome shotgun (WGS) entry which is preliminary data.</text>
</comment>
<dbReference type="InterPro" id="IPR041577">
    <property type="entry name" value="RT_RNaseH_2"/>
</dbReference>
<evidence type="ECO:0000259" key="6">
    <source>
        <dbReference type="Pfam" id="PF17919"/>
    </source>
</evidence>
<keyword evidence="3" id="KW-0255">Endonuclease</keyword>
<protein>
    <submittedName>
        <fullName evidence="7">Transposon Ty3-I Gag-Pol polyprotein</fullName>
    </submittedName>
</protein>
<dbReference type="FunFam" id="3.10.20.370:FF:000001">
    <property type="entry name" value="Retrovirus-related Pol polyprotein from transposon 17.6-like protein"/>
    <property type="match status" value="1"/>
</dbReference>
<keyword evidence="3" id="KW-0378">Hydrolase</keyword>
<dbReference type="SUPFAM" id="SSF56672">
    <property type="entry name" value="DNA/RNA polymerases"/>
    <property type="match status" value="1"/>
</dbReference>
<evidence type="ECO:0000256" key="2">
    <source>
        <dbReference type="ARBA" id="ARBA00022722"/>
    </source>
</evidence>
<evidence type="ECO:0000256" key="3">
    <source>
        <dbReference type="ARBA" id="ARBA00022759"/>
    </source>
</evidence>
<evidence type="ECO:0000256" key="1">
    <source>
        <dbReference type="ARBA" id="ARBA00022695"/>
    </source>
</evidence>